<name>A0A811TCS2_9EURY</name>
<proteinExistence type="predicted"/>
<accession>A0A811TCS2</accession>
<dbReference type="Pfam" id="PF04016">
    <property type="entry name" value="DUF364"/>
    <property type="match status" value="1"/>
</dbReference>
<dbReference type="EMBL" id="CAJHIP010000048">
    <property type="protein sequence ID" value="CAD6494171.1"/>
    <property type="molecule type" value="Genomic_DNA"/>
</dbReference>
<dbReference type="Gene3D" id="3.40.50.11590">
    <property type="match status" value="1"/>
</dbReference>
<evidence type="ECO:0000313" key="3">
    <source>
        <dbReference type="Proteomes" id="UP000603056"/>
    </source>
</evidence>
<dbReference type="Proteomes" id="UP000603056">
    <property type="component" value="Unassembled WGS sequence"/>
</dbReference>
<evidence type="ECO:0000259" key="1">
    <source>
        <dbReference type="Pfam" id="PF04016"/>
    </source>
</evidence>
<sequence length="294" mass="33131">MKERSHNRRINEQSNTLTIKYYRHGIPYPDSPYHGIYPELCRLHDQLLLQEVIKMYTKIKEKIERIVAENNLSEEAVVIRAKPLTPEEAIGNPEGDDFPILKGRERMMQAEFRGSFGQAFTDMYGNFEGTLRDVLAMELNNNYRRAIFVATLNAVMRSLGMIEGSVHCKDAGPEECGLDLLEFLEGHRGSRIALVGFQPVHARRCSERHDLKILDMDPENIGKEKSGVVVLDGSMDTEEVLEWCDLALVTGTTVVNRTLEPILEMAGGKAVFYGISISGVAELLGLERFCPRST</sequence>
<dbReference type="AlphaFoldDB" id="A0A811TCS2"/>
<organism evidence="2 3">
    <name type="scientific">Candidatus Argoarchaeum ethanivorans</name>
    <dbReference type="NCBI Taxonomy" id="2608793"/>
    <lineage>
        <taxon>Archaea</taxon>
        <taxon>Methanobacteriati</taxon>
        <taxon>Methanobacteriota</taxon>
        <taxon>Stenosarchaea group</taxon>
        <taxon>Methanomicrobia</taxon>
        <taxon>Methanosarcinales</taxon>
        <taxon>Methanosarcinales incertae sedis</taxon>
        <taxon>GOM Arc I cluster</taxon>
        <taxon>Candidatus Argoarchaeum</taxon>
    </lineage>
</organism>
<feature type="domain" description="Putative heavy-metal chelation" evidence="1">
    <location>
        <begin position="179"/>
        <end position="280"/>
    </location>
</feature>
<gene>
    <name evidence="2" type="ORF">FFODKBPE_00641</name>
</gene>
<protein>
    <submittedName>
        <fullName evidence="2">Heavy-metal chelation</fullName>
    </submittedName>
</protein>
<evidence type="ECO:0000313" key="2">
    <source>
        <dbReference type="EMBL" id="CAD6494171.1"/>
    </source>
</evidence>
<dbReference type="InterPro" id="IPR007161">
    <property type="entry name" value="DUF364"/>
</dbReference>
<comment type="caution">
    <text evidence="2">The sequence shown here is derived from an EMBL/GenBank/DDBJ whole genome shotgun (WGS) entry which is preliminary data.</text>
</comment>
<dbReference type="SUPFAM" id="SSF159713">
    <property type="entry name" value="Dhaf3308-like"/>
    <property type="match status" value="1"/>
</dbReference>
<reference evidence="2" key="1">
    <citation type="submission" date="2020-10" db="EMBL/GenBank/DDBJ databases">
        <authorList>
            <person name="Hahn C.J."/>
            <person name="Laso-Perez R."/>
            <person name="Vulcano F."/>
            <person name="Vaziourakis K.-M."/>
            <person name="Stokke R."/>
            <person name="Steen I.H."/>
            <person name="Teske A."/>
            <person name="Boetius A."/>
            <person name="Liebeke M."/>
            <person name="Amann R."/>
            <person name="Knittel K."/>
        </authorList>
    </citation>
    <scope>NUCLEOTIDE SEQUENCE</scope>
    <source>
        <strain evidence="2">Gfbio:e3339647-f889-4370-9287-4fb5cb688e4c:AG394J04_GoMArc1</strain>
    </source>
</reference>